<evidence type="ECO:0000313" key="3">
    <source>
        <dbReference type="Proteomes" id="UP000005695"/>
    </source>
</evidence>
<dbReference type="Proteomes" id="UP000005695">
    <property type="component" value="Unassembled WGS sequence"/>
</dbReference>
<proteinExistence type="predicted"/>
<feature type="transmembrane region" description="Helical" evidence="1">
    <location>
        <begin position="64"/>
        <end position="82"/>
    </location>
</feature>
<gene>
    <name evidence="2" type="ORF">Dace_2435</name>
</gene>
<comment type="caution">
    <text evidence="2">The sequence shown here is derived from an EMBL/GenBank/DDBJ whole genome shotgun (WGS) entry which is preliminary data.</text>
</comment>
<dbReference type="RefSeq" id="WP_006000135.1">
    <property type="nucleotide sequence ID" value="NZ_AAEW02000008.1"/>
</dbReference>
<dbReference type="AlphaFoldDB" id="Q1K007"/>
<feature type="transmembrane region" description="Helical" evidence="1">
    <location>
        <begin position="32"/>
        <end position="58"/>
    </location>
</feature>
<protein>
    <submittedName>
        <fullName evidence="2">Uncharacterized protein</fullName>
    </submittedName>
</protein>
<sequence length="229" mass="25664">MPSSQSIPDQQGLHLYIPLSGREIRRIRRGSLVRSFGSFLGALLPVLALCVVAVLVTMLFGQPWWHGALLLVAMVLVADMVLGRRRIGWLRRNVTMMLTGAAGYFVTMPWHPQFLPSTWSSVDIQATAATFFLLCGVLFLIVVQRLAQAGIQYAQRAFLFKKDDQSPKALQADLNHQGVTAFDPFFESLEESGRPYMTRAEVLAIVTVLNQYRARMEHEENRDKGSTSP</sequence>
<name>Q1K007_DESA6</name>
<accession>Q1K007</accession>
<evidence type="ECO:0000313" key="2">
    <source>
        <dbReference type="EMBL" id="EAT15735.1"/>
    </source>
</evidence>
<keyword evidence="3" id="KW-1185">Reference proteome</keyword>
<dbReference type="EMBL" id="AAEW02000008">
    <property type="protein sequence ID" value="EAT15735.1"/>
    <property type="molecule type" value="Genomic_DNA"/>
</dbReference>
<reference evidence="2" key="2">
    <citation type="submission" date="2006-05" db="EMBL/GenBank/DDBJ databases">
        <title>Sequencing of the draft genome and assembly of Desulfuromonas acetoxidans DSM 684.</title>
        <authorList>
            <consortium name="US DOE Joint Genome Institute (JGI-PGF)"/>
            <person name="Copeland A."/>
            <person name="Lucas S."/>
            <person name="Lapidus A."/>
            <person name="Barry K."/>
            <person name="Detter J.C."/>
            <person name="Glavina del Rio T."/>
            <person name="Hammon N."/>
            <person name="Israni S."/>
            <person name="Dalin E."/>
            <person name="Tice H."/>
            <person name="Bruce D."/>
            <person name="Pitluck S."/>
            <person name="Richardson P."/>
        </authorList>
    </citation>
    <scope>NUCLEOTIDE SEQUENCE [LARGE SCALE GENOMIC DNA]</scope>
    <source>
        <strain evidence="2">DSM 684</strain>
    </source>
</reference>
<keyword evidence="1" id="KW-0472">Membrane</keyword>
<keyword evidence="1" id="KW-1133">Transmembrane helix</keyword>
<organism evidence="2 3">
    <name type="scientific">Desulfuromonas acetoxidans (strain DSM 684 / 11070)</name>
    <dbReference type="NCBI Taxonomy" id="281689"/>
    <lineage>
        <taxon>Bacteria</taxon>
        <taxon>Pseudomonadati</taxon>
        <taxon>Thermodesulfobacteriota</taxon>
        <taxon>Desulfuromonadia</taxon>
        <taxon>Desulfuromonadales</taxon>
        <taxon>Desulfuromonadaceae</taxon>
        <taxon>Desulfuromonas</taxon>
    </lineage>
</organism>
<reference evidence="2" key="1">
    <citation type="submission" date="2006-05" db="EMBL/GenBank/DDBJ databases">
        <title>Annotation of the draft genome assembly of Desulfuromonas acetoxidans DSM 684.</title>
        <authorList>
            <consortium name="US DOE Joint Genome Institute (JGI-ORNL)"/>
            <person name="Larimer F."/>
            <person name="Land M."/>
            <person name="Hauser L."/>
        </authorList>
    </citation>
    <scope>NUCLEOTIDE SEQUENCE [LARGE SCALE GENOMIC DNA]</scope>
    <source>
        <strain evidence="2">DSM 684</strain>
    </source>
</reference>
<feature type="transmembrane region" description="Helical" evidence="1">
    <location>
        <begin position="124"/>
        <end position="143"/>
    </location>
</feature>
<feature type="transmembrane region" description="Helical" evidence="1">
    <location>
        <begin position="94"/>
        <end position="112"/>
    </location>
</feature>
<evidence type="ECO:0000256" key="1">
    <source>
        <dbReference type="SAM" id="Phobius"/>
    </source>
</evidence>
<keyword evidence="1" id="KW-0812">Transmembrane</keyword>